<evidence type="ECO:0000256" key="1">
    <source>
        <dbReference type="SAM" id="Phobius"/>
    </source>
</evidence>
<evidence type="ECO:0000313" key="2">
    <source>
        <dbReference type="EMBL" id="KZT26386.1"/>
    </source>
</evidence>
<name>A0A165TAI0_9AGAM</name>
<keyword evidence="1" id="KW-0472">Membrane</keyword>
<dbReference type="InParanoid" id="A0A165TAI0"/>
<keyword evidence="1" id="KW-0812">Transmembrane</keyword>
<evidence type="ECO:0000313" key="3">
    <source>
        <dbReference type="Proteomes" id="UP000076761"/>
    </source>
</evidence>
<proteinExistence type="predicted"/>
<gene>
    <name evidence="2" type="ORF">NEOLEDRAFT_1132434</name>
</gene>
<accession>A0A165TAI0</accession>
<dbReference type="EMBL" id="KV425567">
    <property type="protein sequence ID" value="KZT26386.1"/>
    <property type="molecule type" value="Genomic_DNA"/>
</dbReference>
<feature type="transmembrane region" description="Helical" evidence="1">
    <location>
        <begin position="101"/>
        <end position="118"/>
    </location>
</feature>
<reference evidence="2 3" key="1">
    <citation type="journal article" date="2016" name="Mol. Biol. Evol.">
        <title>Comparative Genomics of Early-Diverging Mushroom-Forming Fungi Provides Insights into the Origins of Lignocellulose Decay Capabilities.</title>
        <authorList>
            <person name="Nagy L.G."/>
            <person name="Riley R."/>
            <person name="Tritt A."/>
            <person name="Adam C."/>
            <person name="Daum C."/>
            <person name="Floudas D."/>
            <person name="Sun H."/>
            <person name="Yadav J.S."/>
            <person name="Pangilinan J."/>
            <person name="Larsson K.H."/>
            <person name="Matsuura K."/>
            <person name="Barry K."/>
            <person name="Labutti K."/>
            <person name="Kuo R."/>
            <person name="Ohm R.A."/>
            <person name="Bhattacharya S.S."/>
            <person name="Shirouzu T."/>
            <person name="Yoshinaga Y."/>
            <person name="Martin F.M."/>
            <person name="Grigoriev I.V."/>
            <person name="Hibbett D.S."/>
        </authorList>
    </citation>
    <scope>NUCLEOTIDE SEQUENCE [LARGE SCALE GENOMIC DNA]</scope>
    <source>
        <strain evidence="2 3">HHB14362 ss-1</strain>
    </source>
</reference>
<organism evidence="2 3">
    <name type="scientific">Neolentinus lepideus HHB14362 ss-1</name>
    <dbReference type="NCBI Taxonomy" id="1314782"/>
    <lineage>
        <taxon>Eukaryota</taxon>
        <taxon>Fungi</taxon>
        <taxon>Dikarya</taxon>
        <taxon>Basidiomycota</taxon>
        <taxon>Agaricomycotina</taxon>
        <taxon>Agaricomycetes</taxon>
        <taxon>Gloeophyllales</taxon>
        <taxon>Gloeophyllaceae</taxon>
        <taxon>Neolentinus</taxon>
    </lineage>
</organism>
<dbReference type="Proteomes" id="UP000076761">
    <property type="component" value="Unassembled WGS sequence"/>
</dbReference>
<sequence>MMIIDSDRYCCTQRIQGSQKRMKKGQKFDIGRVVTPTHTKCRGGLTLTTPSYETECASSYTAPIFLYAYRIASSTVKMNIRDGHCLKGCDGHAKKLDEENILYLVLFGCVWAFTATVAEVPGQHLLYNFETFLTLILTRGN</sequence>
<protein>
    <submittedName>
        <fullName evidence="2">Uncharacterized protein</fullName>
    </submittedName>
</protein>
<dbReference type="AlphaFoldDB" id="A0A165TAI0"/>
<keyword evidence="1" id="KW-1133">Transmembrane helix</keyword>
<keyword evidence="3" id="KW-1185">Reference proteome</keyword>